<protein>
    <recommendedName>
        <fullName evidence="1">CHAT domain-containing protein</fullName>
    </recommendedName>
</protein>
<reference evidence="2 3" key="1">
    <citation type="submission" date="2011-07" db="EMBL/GenBank/DDBJ databases">
        <authorList>
            <person name="Coyne R."/>
            <person name="Brami D."/>
            <person name="Johnson J."/>
            <person name="Hostetler J."/>
            <person name="Hannick L."/>
            <person name="Clark T."/>
            <person name="Cassidy-Hanley D."/>
            <person name="Inman J."/>
        </authorList>
    </citation>
    <scope>NUCLEOTIDE SEQUENCE [LARGE SCALE GENOMIC DNA]</scope>
    <source>
        <strain evidence="2 3">G5</strain>
    </source>
</reference>
<name>G0QPC2_ICHMU</name>
<dbReference type="Gene3D" id="3.40.50.300">
    <property type="entry name" value="P-loop containing nucleotide triphosphate hydrolases"/>
    <property type="match status" value="1"/>
</dbReference>
<dbReference type="InParanoid" id="G0QPC2"/>
<dbReference type="GeneID" id="14909107"/>
<proteinExistence type="predicted"/>
<dbReference type="InterPro" id="IPR027417">
    <property type="entry name" value="P-loop_NTPase"/>
</dbReference>
<dbReference type="Proteomes" id="UP000008983">
    <property type="component" value="Unassembled WGS sequence"/>
</dbReference>
<evidence type="ECO:0000259" key="1">
    <source>
        <dbReference type="Pfam" id="PF12770"/>
    </source>
</evidence>
<dbReference type="RefSeq" id="XP_004036923.1">
    <property type="nucleotide sequence ID" value="XM_004036875.1"/>
</dbReference>
<dbReference type="EMBL" id="GL983541">
    <property type="protein sequence ID" value="EGR32937.1"/>
    <property type="molecule type" value="Genomic_DNA"/>
</dbReference>
<accession>G0QPC2</accession>
<dbReference type="eggNOG" id="ENOG502REIA">
    <property type="taxonomic scope" value="Eukaryota"/>
</dbReference>
<gene>
    <name evidence="2" type="ORF">IMG5_066230</name>
</gene>
<evidence type="ECO:0000313" key="3">
    <source>
        <dbReference type="Proteomes" id="UP000008983"/>
    </source>
</evidence>
<sequence>MFAEPLVQKSKIIKSAGDPVGFEQEIKYLYEFLKTPNKEIDLEIQVANLDNLEKSLSLKTDILHIICHGDFSQQEQKYYLSFENENSELDTITNLILGKTIQQAFESASLTLKSKLHDNCYTCCCAHKHSNDCEWQQYAMDNGYTKAHLLHQQLMELRLFGRNEEIYQVYKALNKLDQEHRIVVVYGNKGSGRTALASKCARTTTFD</sequence>
<dbReference type="OrthoDB" id="300981at2759"/>
<dbReference type="AlphaFoldDB" id="G0QPC2"/>
<dbReference type="InterPro" id="IPR024983">
    <property type="entry name" value="CHAT_dom"/>
</dbReference>
<organism evidence="2 3">
    <name type="scientific">Ichthyophthirius multifiliis</name>
    <name type="common">White spot disease agent</name>
    <name type="synonym">Ich</name>
    <dbReference type="NCBI Taxonomy" id="5932"/>
    <lineage>
        <taxon>Eukaryota</taxon>
        <taxon>Sar</taxon>
        <taxon>Alveolata</taxon>
        <taxon>Ciliophora</taxon>
        <taxon>Intramacronucleata</taxon>
        <taxon>Oligohymenophorea</taxon>
        <taxon>Hymenostomatida</taxon>
        <taxon>Ophryoglenina</taxon>
        <taxon>Ichthyophthirius</taxon>
    </lineage>
</organism>
<evidence type="ECO:0000313" key="2">
    <source>
        <dbReference type="EMBL" id="EGR32937.1"/>
    </source>
</evidence>
<dbReference type="STRING" id="857967.G0QPC2"/>
<feature type="domain" description="CHAT" evidence="1">
    <location>
        <begin position="21"/>
        <end position="92"/>
    </location>
</feature>
<dbReference type="SUPFAM" id="SSF52540">
    <property type="entry name" value="P-loop containing nucleoside triphosphate hydrolases"/>
    <property type="match status" value="1"/>
</dbReference>
<dbReference type="Pfam" id="PF12770">
    <property type="entry name" value="CHAT"/>
    <property type="match status" value="1"/>
</dbReference>
<keyword evidence="3" id="KW-1185">Reference proteome</keyword>